<dbReference type="CDD" id="cd01949">
    <property type="entry name" value="GGDEF"/>
    <property type="match status" value="1"/>
</dbReference>
<feature type="transmembrane region" description="Helical" evidence="2">
    <location>
        <begin position="250"/>
        <end position="273"/>
    </location>
</feature>
<dbReference type="SUPFAM" id="SSF55785">
    <property type="entry name" value="PYP-like sensor domain (PAS domain)"/>
    <property type="match status" value="1"/>
</dbReference>
<dbReference type="NCBIfam" id="TIGR00254">
    <property type="entry name" value="GGDEF"/>
    <property type="match status" value="1"/>
</dbReference>
<keyword evidence="2" id="KW-0812">Transmembrane</keyword>
<evidence type="ECO:0000313" key="7">
    <source>
        <dbReference type="Proteomes" id="UP000184520"/>
    </source>
</evidence>
<keyword evidence="7" id="KW-1185">Reference proteome</keyword>
<dbReference type="SUPFAM" id="SSF55073">
    <property type="entry name" value="Nucleotide cyclase"/>
    <property type="match status" value="1"/>
</dbReference>
<accession>A0A1M5RUD1</accession>
<dbReference type="PANTHER" id="PTHR44757">
    <property type="entry name" value="DIGUANYLATE CYCLASE DGCP"/>
    <property type="match status" value="1"/>
</dbReference>
<dbReference type="PROSITE" id="PS50887">
    <property type="entry name" value="GGDEF"/>
    <property type="match status" value="1"/>
</dbReference>
<dbReference type="RefSeq" id="WP_073325174.1">
    <property type="nucleotide sequence ID" value="NZ_FQWD01000008.1"/>
</dbReference>
<dbReference type="SUPFAM" id="SSF141868">
    <property type="entry name" value="EAL domain-like"/>
    <property type="match status" value="1"/>
</dbReference>
<dbReference type="Pfam" id="PF00563">
    <property type="entry name" value="EAL"/>
    <property type="match status" value="1"/>
</dbReference>
<dbReference type="Proteomes" id="UP000184520">
    <property type="component" value="Unassembled WGS sequence"/>
</dbReference>
<evidence type="ECO:0000313" key="6">
    <source>
        <dbReference type="EMBL" id="SHH29790.1"/>
    </source>
</evidence>
<feature type="domain" description="EAL" evidence="4">
    <location>
        <begin position="705"/>
        <end position="960"/>
    </location>
</feature>
<dbReference type="EMBL" id="FQWD01000008">
    <property type="protein sequence ID" value="SHH29790.1"/>
    <property type="molecule type" value="Genomic_DNA"/>
</dbReference>
<dbReference type="FunFam" id="3.30.70.270:FF:000001">
    <property type="entry name" value="Diguanylate cyclase domain protein"/>
    <property type="match status" value="1"/>
</dbReference>
<feature type="domain" description="GGDEF" evidence="5">
    <location>
        <begin position="561"/>
        <end position="694"/>
    </location>
</feature>
<dbReference type="InterPro" id="IPR029787">
    <property type="entry name" value="Nucleotide_cyclase"/>
</dbReference>
<dbReference type="Gene3D" id="3.20.20.450">
    <property type="entry name" value="EAL domain"/>
    <property type="match status" value="1"/>
</dbReference>
<dbReference type="AlphaFoldDB" id="A0A1M5RUD1"/>
<dbReference type="InterPro" id="IPR000160">
    <property type="entry name" value="GGDEF_dom"/>
</dbReference>
<dbReference type="STRING" id="634436.SAMN05216361_4238"/>
<dbReference type="PROSITE" id="PS50113">
    <property type="entry name" value="PAC"/>
    <property type="match status" value="1"/>
</dbReference>
<dbReference type="SMART" id="SM00267">
    <property type="entry name" value="GGDEF"/>
    <property type="match status" value="1"/>
</dbReference>
<dbReference type="GO" id="GO:0003824">
    <property type="term" value="F:catalytic activity"/>
    <property type="evidence" value="ECO:0007669"/>
    <property type="project" value="UniProtKB-ARBA"/>
</dbReference>
<evidence type="ECO:0000256" key="2">
    <source>
        <dbReference type="SAM" id="Phobius"/>
    </source>
</evidence>
<name>A0A1M5RUD1_9ALTE</name>
<proteinExistence type="predicted"/>
<evidence type="ECO:0000259" key="5">
    <source>
        <dbReference type="PROSITE" id="PS50887"/>
    </source>
</evidence>
<dbReference type="PROSITE" id="PS50883">
    <property type="entry name" value="EAL"/>
    <property type="match status" value="1"/>
</dbReference>
<dbReference type="OrthoDB" id="9816034at2"/>
<dbReference type="Pfam" id="PF00990">
    <property type="entry name" value="GGDEF"/>
    <property type="match status" value="1"/>
</dbReference>
<dbReference type="SMART" id="SM00052">
    <property type="entry name" value="EAL"/>
    <property type="match status" value="1"/>
</dbReference>
<dbReference type="Gene3D" id="3.30.450.20">
    <property type="entry name" value="PAS domain"/>
    <property type="match status" value="2"/>
</dbReference>
<comment type="cofactor">
    <cofactor evidence="1">
        <name>Mg(2+)</name>
        <dbReference type="ChEBI" id="CHEBI:18420"/>
    </cofactor>
</comment>
<reference evidence="7" key="1">
    <citation type="submission" date="2016-11" db="EMBL/GenBank/DDBJ databases">
        <authorList>
            <person name="Varghese N."/>
            <person name="Submissions S."/>
        </authorList>
    </citation>
    <scope>NUCLEOTIDE SEQUENCE [LARGE SCALE GENOMIC DNA]</scope>
    <source>
        <strain evidence="7">CGMCC 1.8995</strain>
    </source>
</reference>
<gene>
    <name evidence="6" type="ORF">SAMN05216361_4238</name>
</gene>
<dbReference type="InterPro" id="IPR052155">
    <property type="entry name" value="Biofilm_reg_signaling"/>
</dbReference>
<keyword evidence="2" id="KW-0472">Membrane</keyword>
<sequence length="960" mass="108763">MSQQAQKRIYFTPIILFGLLATFFISVGAYLQEQERAVERNKAENLSVQVVANLQTMASERHQAMESLMQNWPTQEPNYLDWFNVQAITLLSIQRGYSSLMLVDQQGVVKWLVRPQYSSEQYWDNHIVGQSLSLPGFLYHANGEQYFSQLVSNDKGHHFLLYGRMISPQEPHLGYVMASFDLQAWLAMSNGQIVEQHYHFLLTDTSLNTMTVGTNAPSEDTLFPIQSEAFNVLGREWRLQLATPEPAYRGGLLVTLVGLVMSLLATIVLFKLLKSAMNLDQSQLRYKTASEAALDALLIYKQEGNEYYLVEANKIANQLFQGDVCLLKDKPLSEQLRTFKQDHIVARIAEVVDTDAPFDDYIEVKSRLIKPQWLKVQIVRAGRDIAITLRDVTERFNAQQALLKSEEKYRRLIDGLYRHFVYTKTLEQSFVYVSNGLYSILGVPADTFCAQQSRYLSEVPNDASTRLKAIKSGENPAPYRLKLRADSGETKVIEFADTGVFDERGKLIAIEGIARDVTEEFALQEEVTYQASHDQLTGLMNRYAFDHYLTKLIGKVNAGEASAVMCFIDMDRFKLVNDSCGHPAGDRLLKEVANLFAEFVNENDLLARIGGDEFCMIFRNLTLEQVLDKLDRLLQHIAAYRFTVDEKVFFVGASIGVIDIQQPGCSAADLIKAADNACYKAKSMGRNRYFVYTPTEEQQALDQVESKVLQHFQMALENNGFELFFQPIIDLQNNKQRTQGEVLLRLIGEDGQHISPGVFIPLAEQHGVMNKIDWWVVDNTLRFLQQNTAFCRQLDKIAINLSGITLSDETLLKQIVQQIQRSNVPTEKLCFEITETSAVTNLTSAKWFIDELRALGCRFALDDFGAGMSSFTYLKNLAVDYIKIDGSFVRNMVRDKIDYETVKAINNIAQSMGKQTIAEFVVDDATREALVELGIDYGQGYALGYPEPLVNRCKTLQLVS</sequence>
<dbReference type="InterPro" id="IPR000700">
    <property type="entry name" value="PAS-assoc_C"/>
</dbReference>
<evidence type="ECO:0000256" key="1">
    <source>
        <dbReference type="ARBA" id="ARBA00001946"/>
    </source>
</evidence>
<dbReference type="InterPro" id="IPR035965">
    <property type="entry name" value="PAS-like_dom_sf"/>
</dbReference>
<evidence type="ECO:0000259" key="3">
    <source>
        <dbReference type="PROSITE" id="PS50113"/>
    </source>
</evidence>
<dbReference type="InterPro" id="IPR043128">
    <property type="entry name" value="Rev_trsase/Diguanyl_cyclase"/>
</dbReference>
<feature type="transmembrane region" description="Helical" evidence="2">
    <location>
        <begin position="9"/>
        <end position="31"/>
    </location>
</feature>
<organism evidence="6 7">
    <name type="scientific">Marisediminitalea aggregata</name>
    <dbReference type="NCBI Taxonomy" id="634436"/>
    <lineage>
        <taxon>Bacteria</taxon>
        <taxon>Pseudomonadati</taxon>
        <taxon>Pseudomonadota</taxon>
        <taxon>Gammaproteobacteria</taxon>
        <taxon>Alteromonadales</taxon>
        <taxon>Alteromonadaceae</taxon>
        <taxon>Marisediminitalea</taxon>
    </lineage>
</organism>
<dbReference type="Gene3D" id="3.30.70.270">
    <property type="match status" value="1"/>
</dbReference>
<dbReference type="InterPro" id="IPR001633">
    <property type="entry name" value="EAL_dom"/>
</dbReference>
<keyword evidence="2" id="KW-1133">Transmembrane helix</keyword>
<dbReference type="PANTHER" id="PTHR44757:SF2">
    <property type="entry name" value="BIOFILM ARCHITECTURE MAINTENANCE PROTEIN MBAA"/>
    <property type="match status" value="1"/>
</dbReference>
<dbReference type="CDD" id="cd01948">
    <property type="entry name" value="EAL"/>
    <property type="match status" value="1"/>
</dbReference>
<evidence type="ECO:0000259" key="4">
    <source>
        <dbReference type="PROSITE" id="PS50883"/>
    </source>
</evidence>
<feature type="domain" description="PAC" evidence="3">
    <location>
        <begin position="477"/>
        <end position="529"/>
    </location>
</feature>
<protein>
    <submittedName>
        <fullName evidence="6">Diguanylate cyclase (GGDEF) domain-containing protein</fullName>
    </submittedName>
</protein>
<dbReference type="InterPro" id="IPR035919">
    <property type="entry name" value="EAL_sf"/>
</dbReference>